<evidence type="ECO:0000256" key="1">
    <source>
        <dbReference type="ARBA" id="ARBA00004613"/>
    </source>
</evidence>
<dbReference type="PANTHER" id="PTHR21179:SF0">
    <property type="entry name" value="SERINE PROTEASE INHIBITOR KAZAL-TYPE 4"/>
    <property type="match status" value="1"/>
</dbReference>
<protein>
    <recommendedName>
        <fullName evidence="6">Kazal-like domain-containing protein</fullName>
    </recommendedName>
</protein>
<evidence type="ECO:0000313" key="8">
    <source>
        <dbReference type="Proteomes" id="UP001642520"/>
    </source>
</evidence>
<evidence type="ECO:0000259" key="6">
    <source>
        <dbReference type="PROSITE" id="PS51465"/>
    </source>
</evidence>
<keyword evidence="3" id="KW-1015">Disulfide bond</keyword>
<keyword evidence="8" id="KW-1185">Reference proteome</keyword>
<feature type="region of interest" description="Disordered" evidence="4">
    <location>
        <begin position="48"/>
        <end position="78"/>
    </location>
</feature>
<dbReference type="SMART" id="SM00280">
    <property type="entry name" value="KAZAL"/>
    <property type="match status" value="1"/>
</dbReference>
<dbReference type="PROSITE" id="PS51465">
    <property type="entry name" value="KAZAL_2"/>
    <property type="match status" value="1"/>
</dbReference>
<reference evidence="7 8" key="1">
    <citation type="submission" date="2024-08" db="EMBL/GenBank/DDBJ databases">
        <authorList>
            <person name="Will J Nash"/>
            <person name="Angela Man"/>
            <person name="Seanna McTaggart"/>
            <person name="Kendall Baker"/>
            <person name="Tom Barker"/>
            <person name="Leah Catchpole"/>
            <person name="Alex Durrant"/>
            <person name="Karim Gharbi"/>
            <person name="Naomi Irish"/>
            <person name="Gemy Kaithakottil"/>
            <person name="Debby Ku"/>
            <person name="Aaliyah Providence"/>
            <person name="Felix Shaw"/>
            <person name="David Swarbreck"/>
            <person name="Chris Watkins"/>
            <person name="Ann M. McCartney"/>
            <person name="Giulio Formenti"/>
            <person name="Alice Mouton"/>
            <person name="Noel Vella"/>
            <person name="Bjorn M von Reumont"/>
            <person name="Adriana Vella"/>
            <person name="Wilfried Haerty"/>
        </authorList>
    </citation>
    <scope>NUCLEOTIDE SEQUENCE [LARGE SCALE GENOMIC DNA]</scope>
</reference>
<accession>A0ABP1NFR7</accession>
<organism evidence="7 8">
    <name type="scientific">Xylocopa violacea</name>
    <name type="common">Violet carpenter bee</name>
    <name type="synonym">Apis violacea</name>
    <dbReference type="NCBI Taxonomy" id="135666"/>
    <lineage>
        <taxon>Eukaryota</taxon>
        <taxon>Metazoa</taxon>
        <taxon>Ecdysozoa</taxon>
        <taxon>Arthropoda</taxon>
        <taxon>Hexapoda</taxon>
        <taxon>Insecta</taxon>
        <taxon>Pterygota</taxon>
        <taxon>Neoptera</taxon>
        <taxon>Endopterygota</taxon>
        <taxon>Hymenoptera</taxon>
        <taxon>Apocrita</taxon>
        <taxon>Aculeata</taxon>
        <taxon>Apoidea</taxon>
        <taxon>Anthophila</taxon>
        <taxon>Apidae</taxon>
        <taxon>Xylocopa</taxon>
        <taxon>Xylocopa</taxon>
    </lineage>
</organism>
<comment type="caution">
    <text evidence="7">The sequence shown here is derived from an EMBL/GenBank/DDBJ whole genome shotgun (WGS) entry which is preliminary data.</text>
</comment>
<comment type="subcellular location">
    <subcellularLocation>
        <location evidence="1">Secreted</location>
    </subcellularLocation>
</comment>
<dbReference type="InterPro" id="IPR002350">
    <property type="entry name" value="Kazal_dom"/>
</dbReference>
<evidence type="ECO:0000313" key="7">
    <source>
        <dbReference type="EMBL" id="CAL7938355.1"/>
    </source>
</evidence>
<sequence length="137" mass="14893">MIFFYVALVTTIVSTRSAIAFPQDDAGPQTTSTLFSVDGFVFNGLADRPTNRPLDVTTNRQTNRPEPMDSTTVSSTTTDPNFNSCLQTCPRTPEYNPVCGSDGTTYDNPGQLSCAVNCGKPITLRYYGQCSTSRIRG</sequence>
<name>A0ABP1NFR7_XYLVO</name>
<evidence type="ECO:0000256" key="3">
    <source>
        <dbReference type="ARBA" id="ARBA00023157"/>
    </source>
</evidence>
<keyword evidence="5" id="KW-0732">Signal</keyword>
<gene>
    <name evidence="7" type="ORF">XYLVIOL_LOCUS3234</name>
</gene>
<dbReference type="Pfam" id="PF00050">
    <property type="entry name" value="Kazal_1"/>
    <property type="match status" value="1"/>
</dbReference>
<feature type="chain" id="PRO_5045824445" description="Kazal-like domain-containing protein" evidence="5">
    <location>
        <begin position="21"/>
        <end position="137"/>
    </location>
</feature>
<dbReference type="InterPro" id="IPR039932">
    <property type="entry name" value="Spink4-like"/>
</dbReference>
<dbReference type="PANTHER" id="PTHR21179">
    <property type="entry name" value="SERINE-TYPE ENDOPEPTIDASE INHIBITOR"/>
    <property type="match status" value="1"/>
</dbReference>
<keyword evidence="2" id="KW-0964">Secreted</keyword>
<dbReference type="SUPFAM" id="SSF100895">
    <property type="entry name" value="Kazal-type serine protease inhibitors"/>
    <property type="match status" value="1"/>
</dbReference>
<evidence type="ECO:0000256" key="2">
    <source>
        <dbReference type="ARBA" id="ARBA00022525"/>
    </source>
</evidence>
<feature type="domain" description="Kazal-like" evidence="6">
    <location>
        <begin position="79"/>
        <end position="132"/>
    </location>
</feature>
<proteinExistence type="predicted"/>
<dbReference type="CDD" id="cd00104">
    <property type="entry name" value="KAZAL_FS"/>
    <property type="match status" value="1"/>
</dbReference>
<feature type="signal peptide" evidence="5">
    <location>
        <begin position="1"/>
        <end position="20"/>
    </location>
</feature>
<evidence type="ECO:0000256" key="4">
    <source>
        <dbReference type="SAM" id="MobiDB-lite"/>
    </source>
</evidence>
<evidence type="ECO:0000256" key="5">
    <source>
        <dbReference type="SAM" id="SignalP"/>
    </source>
</evidence>
<dbReference type="Proteomes" id="UP001642520">
    <property type="component" value="Unassembled WGS sequence"/>
</dbReference>
<dbReference type="Gene3D" id="3.30.60.30">
    <property type="match status" value="1"/>
</dbReference>
<dbReference type="InterPro" id="IPR036058">
    <property type="entry name" value="Kazal_dom_sf"/>
</dbReference>
<dbReference type="EMBL" id="CAXAJV020001288">
    <property type="protein sequence ID" value="CAL7938355.1"/>
    <property type="molecule type" value="Genomic_DNA"/>
</dbReference>